<dbReference type="SUPFAM" id="SSF49899">
    <property type="entry name" value="Concanavalin A-like lectins/glucanases"/>
    <property type="match status" value="1"/>
</dbReference>
<dbReference type="Gene3D" id="2.60.40.10">
    <property type="entry name" value="Immunoglobulins"/>
    <property type="match status" value="3"/>
</dbReference>
<dbReference type="Proteomes" id="UP000177907">
    <property type="component" value="Unassembled WGS sequence"/>
</dbReference>
<keyword evidence="1" id="KW-1133">Transmembrane helix</keyword>
<dbReference type="InterPro" id="IPR013783">
    <property type="entry name" value="Ig-like_fold"/>
</dbReference>
<reference evidence="2 3" key="1">
    <citation type="journal article" date="2016" name="Nat. Commun.">
        <title>Thousands of microbial genomes shed light on interconnected biogeochemical processes in an aquifer system.</title>
        <authorList>
            <person name="Anantharaman K."/>
            <person name="Brown C.T."/>
            <person name="Hug L.A."/>
            <person name="Sharon I."/>
            <person name="Castelle C.J."/>
            <person name="Probst A.J."/>
            <person name="Thomas B.C."/>
            <person name="Singh A."/>
            <person name="Wilkins M.J."/>
            <person name="Karaoz U."/>
            <person name="Brodie E.L."/>
            <person name="Williams K.H."/>
            <person name="Hubbard S.S."/>
            <person name="Banfield J.F."/>
        </authorList>
    </citation>
    <scope>NUCLEOTIDE SEQUENCE [LARGE SCALE GENOMIC DNA]</scope>
</reference>
<feature type="transmembrane region" description="Helical" evidence="1">
    <location>
        <begin position="56"/>
        <end position="79"/>
    </location>
</feature>
<dbReference type="SUPFAM" id="SSF81296">
    <property type="entry name" value="E set domains"/>
    <property type="match status" value="1"/>
</dbReference>
<dbReference type="Pfam" id="PF18895">
    <property type="entry name" value="T4SS_pilin"/>
    <property type="match status" value="1"/>
</dbReference>
<accession>A0A1F6NY46</accession>
<name>A0A1F6NY46_9BACT</name>
<dbReference type="InterPro" id="IPR014756">
    <property type="entry name" value="Ig_E-set"/>
</dbReference>
<dbReference type="Pfam" id="PF13385">
    <property type="entry name" value="Laminin_G_3"/>
    <property type="match status" value="1"/>
</dbReference>
<evidence type="ECO:0008006" key="4">
    <source>
        <dbReference type="Google" id="ProtNLM"/>
    </source>
</evidence>
<keyword evidence="1" id="KW-0812">Transmembrane</keyword>
<proteinExistence type="predicted"/>
<comment type="caution">
    <text evidence="2">The sequence shown here is derived from an EMBL/GenBank/DDBJ whole genome shotgun (WGS) entry which is preliminary data.</text>
</comment>
<sequence length="3903" mass="421663">MPRNPKKLFIASFVLTLLFGGLFFASTVWAQDLGIAEIGETIGLGSTDIRLVIAKIIRAVLGFLGIIVLCLMLYAGFIWMTAGGNEEKVTEAKTLIKNSLIGLVIILSAFAITSFVIKSLARATGFLPAHCYNGVREPESGEFREGEGPVDRGGECGEDGPNGCPNPAGCDPKREFQVELLPPNGDVCIRNYHPVVVFSEPPNLDSLNNSSFRIVYVVSTSEKVEGVWSYVADTNDTAVKFTPNGDCGDAGADDCFDAGGKYELMLPGGRSDGIKTRAGYPTQNEAKNLSCSDGEGCGPVDFTAGSGVDRTAPTITISAPDSAFRGEDVSVNVTYNDDFGLQNALLYVGDSRYSQDDETFTECKKTDSFTLTWKTSGWRVGNYNLRVLGTDWAAFTAEVSRQIDLRLEEAQCVAGNSCSKNSDCCTGFCAVSVSGSGVCERRLEIRGLDPNNGAPGNYVSINGRYFGSEPGKVYFVSNINGNPSLYADGPLNNSFSVSQAFSAGKATRTNLNSSLAHTGEKMIKIDKNVSDGWVYLWSAPIENIKSSESYLGSVYAYSPTVGAQLFLTISFDGGKIYNFTEQRVANTGECVGSRNSDCVLGFPLSSGWRKYEYVLKNHGQNDTNKLYFKWGLDQYASVRTATVYLDDFNMQKIGGGPIVWQEAQLPCDPKRTWTDNQIIAQVPTDAQSGPIKVEAAVDGRAGSSRTDITDNNLDLIKDNWGLDLDFIVNTSSRPGLCRIAPSSSTPGSDVYLEGNHFGVNGGEIYFGETVAAMKSGTNWFADNLWAVVPQLGSGAVGVKIKRHLDNAESNSIRFTVKSGSEVPESENSDVVITGISPRAGATNEYVFITGRNFGESPGVVWFRKDGDGAVVANGQVYIGDNCGDTWTNEKILIKIPSGLSLNQKYSVQVKPNNRNVSSIDLNNDYFEFVGGEPAPGICALSNYSGPIPYPDEDGLKIFGDHFLSDDDTVGISTTIFFSRNKVAEKLAITDNEIKVSPVEGTVSGAIEVRRASDNKVSNQVDFTVQNCLENTNACNKDTEQCCGRDTGQPGVCIAGNLRCKNDTLSTGYMWRFSTAGIPEPLRVVERCDASVMAGLALPSPSPSLLWRQGGGDPQENVCRGALISIEFSRADINLINTNVPGTDLNALVVLECTGGIDAVQQNCLTTGVAPTKVSVVNTGDSRGVLLPGVSSQSGANSQHAYLSLRPTSTYNHNTGHWIPNTWYQVKLYNNIRANGTGASSTPIIADRPCGDGTAYCFAFHTDPTGRQCELEKVIVTPYEYWTNHLEELLIGRTASGREYDLFYRGNGLSTDRCIMMDVSGYGWNWRSGNIAYSNIVGTTTMDKAQVSALQNTVGVNLTNPLNAVNIFADATTNTASVTKTKTGTSTLTIDLSDPKVVDYWPQCFEACPSAEIGVKFNISMSTANLDKENGAVRLDKCNDVNCFTTEPVTLADVKNQPDKSLIILTPETDLEQSKYYVVSISNEYPGELSSPATAPDVLWSLGNIFSPSSYSKPFNKNLTWKFRTKDQACLIDRVDVAPEVFSTRRITDKSFYFATPYSAPDACSAQGQRLNAYDVGWNWQSSDTDVATVTPFRTLGQNKNCTDRCVRKGSDVPFATTTSGAVDRFIACGNGTVEAGEDCDLPSATGGCTLTCLYSGNTNTTNTTSTVDIGLCGDSFVSSTKGEECDPGSADITKRVNCNAFNCLWTGSTAEPKANNVNASVCGDRKVTVGEECDVAIPPDDILMTTSSRNCSAQCLHTGTRMTNYWFQQPGNERPAGFATTTYDFYKNVSYSQCGDGVTSADEDPECEASFLDEDVYPKPCNKYCQMVDYKVSLYSTDGWDFATKPLYAGACVFGEEGCNISDYRPLGSSLSYSNPSVCGDGITGTGEVDYCESTTSTDFIKYSRAATTTGLYRFDPWVLAKGVGMGATGTNAVGAGVAQVALISATTNQNTAGGSGTAKTDSGRFEIKCGYQNDDECVSVAGLPNDNTYGVGNNSCCYARPQKTANYPLDDADDVCLNTSISASFDHPIDKNSITGNFLIARQLLATSTCYTGGEDVTELVVAFENQQLSWPKRLLKRALAWFNNLFGRQTASADVWCVGGDTGAVEVNNEFDPDTKLFSTSTLKVNLNRPLSADADYTIILKNGLKDTRGVSIGAVIRWSFETGNEICEVENISLSPTEVYFARANATTTMHVTARTDASRGNQIIAPIANFYAWDYIWGPAPSVSNPFVEFAPATTSASVANGDNILKALNKNGEIDVYATANVVANQYTARRGPVATGQAHAIVFLCENPWPPKDLPSNGARIFPYEDKLNNDDGFNLATDAFDGSSIDPSTVEETNTSGYYNFRTYYCADSGVSGRGDDLPYLRAAVQTSTAQLEVAKGACSFTGEECDLGVAADEQCNAKFTVTTTRSVFYSKYSTKICRVAKAPAYDSAALYYLDKNNSPLSCTNQDSCDDDDGFKVWKDTIPSDYDSTICSNLIYPSLNFEDPVCIAQPQLLKRFIFTDTNSRGVSDAVGISVFSNQYFLSPRDWLAGNKQSGGKDFNVNNFRDLKVGGYDAVSDGNNVYVEALNYSAGGSANLKSNIYLFSLNKNSGATMKNVFEQFMNNLTLNTNLTNTNYCVDSLEVDPPVLSPDSVPCRTDIDCASAGHSEQKCANQIDKLKRNYNRLRGLGAIEKSLANYADANAGKYPPLPQGTYLSGQTVSTWPSWSVLGTATGRSLPTDPINRLAPAGSCAYTADNIAKFCHVDTDCDSTITDNKCLLHDATTNWLTTGTSTADRRFSFACDPTSLAYRYIVSTSSPNYMVRYLLEPKEYSLSYAFNALIPKFIVTTSRFVSDPTGICLASEEISTMQSGFCGDGKLNLNLGEDCDPPQALEYGNVCTGGTRTLKTCSANCKWEETEGGVDCLDRTKCGNGKLDLGESCDDGVLNGRYGKCNNTCEATSTLYCGNGALDEPYEFCDTVSSKCAYATGAGVSTPSPYACSVYAMSNSYSCKSDCSGFGSYCGDGVIDASQGEECDGEPVCSVGGSSGVRNCLSCRKVSALAEWGMDNLAGLSPGSRPASGGAIRYVYPFSGDKFNLHKIFSVINVSSTATGDFPQYPQVVSDGKIGGAFKNSYNKRLFLYTSSTLPNYSGFEITGTSSISLWINPDDHPWDSVNVHRFNTIIEKGGMDTNNCGFTLRRDISNNDLLFYAMGAISSTYSARCSVADNYERQPGGGARFAGSPDPLTISGAAPPNTWTHLVVVNNSASARVYVNGVLKITTSKPLNNLTDCGNYSFGADNWYGSAINYVNIVGGYTHSDHTHPYSGSTASGSGCLTSSGAIEGDWMIPKQDWYFYYGKMDELKYFDRALSTPEVKDLFDSYRDLGGWMCTASTTPNSGPVAPTGCGNGHVESETEACDNSQVNAVTGALIYNNNGQTCRPGYNRPCTYCSADCRNVIRKEASGWCGDGVINTSSPERCENVGINTYSSVTGTNIYGTITDDVNGYHVYRCDQLVAPLNVSTSYWANLIYQTNLEQYTPRQIGDRKCNSSCSEIQDNCVACGKDNTNGVAVSGNIINVIEPSSIDPIYDYLYAGTSHSGLLELFYSKPTVNYSQSSTISLAQMLRVGIDSPTASSYALREGGNGIGSVKVNSDLRCSIKDDNLAAYYLTVNGYRAFVTNTPNAPIRRKFFPVRADSTPADFDLLLSPRINASSTQQKGHIRVVLSWVGDASKQLSAGFVTAINGGNTVVAKEGTDFNSAIGRSYFTETGSNFLKQGIWYHGITTTASGLNMESFTINTNAMGANPFIFYVRTDDDSAINYYRNNGGVKVEVYEPDFDTNIDYASDSRFSFPVRTFELKDARQLSALDLDYDPAIDDNPNASAWHVFNIKSLYPNPVASAEVSLEENLNYIRSSRNYLRFSY</sequence>
<evidence type="ECO:0000256" key="1">
    <source>
        <dbReference type="SAM" id="Phobius"/>
    </source>
</evidence>
<protein>
    <recommendedName>
        <fullName evidence="4">IPT/TIG domain-containing protein</fullName>
    </recommendedName>
</protein>
<feature type="transmembrane region" description="Helical" evidence="1">
    <location>
        <begin position="100"/>
        <end position="121"/>
    </location>
</feature>
<organism evidence="2 3">
    <name type="scientific">Candidatus Magasanikbacteria bacterium RIFOXYC2_FULL_42_28</name>
    <dbReference type="NCBI Taxonomy" id="1798704"/>
    <lineage>
        <taxon>Bacteria</taxon>
        <taxon>Candidatus Magasanikiibacteriota</taxon>
    </lineage>
</organism>
<dbReference type="InterPro" id="IPR043993">
    <property type="entry name" value="T4SS_pilin"/>
</dbReference>
<dbReference type="InterPro" id="IPR013320">
    <property type="entry name" value="ConA-like_dom_sf"/>
</dbReference>
<dbReference type="STRING" id="1798704.A3J93_01430"/>
<gene>
    <name evidence="2" type="ORF">A3J93_01430</name>
</gene>
<evidence type="ECO:0000313" key="3">
    <source>
        <dbReference type="Proteomes" id="UP000177907"/>
    </source>
</evidence>
<dbReference type="Gene3D" id="2.60.120.200">
    <property type="match status" value="1"/>
</dbReference>
<dbReference type="EMBL" id="MFQZ01000001">
    <property type="protein sequence ID" value="OGH88740.1"/>
    <property type="molecule type" value="Genomic_DNA"/>
</dbReference>
<keyword evidence="1" id="KW-0472">Membrane</keyword>
<evidence type="ECO:0000313" key="2">
    <source>
        <dbReference type="EMBL" id="OGH88740.1"/>
    </source>
</evidence>